<proteinExistence type="predicted"/>
<sequence length="100" mass="11465">MEMNDELALAVTVEPTLVDSVELIPQYNALVMREMKTLSKRVDEQNIVEPAQEDIMELEEDGSNDDAKPVKITAEQDFDSKFERVKENFNKEKPSGQLDY</sequence>
<name>A0ABD2MIY3_9CUCU</name>
<reference evidence="1 2" key="1">
    <citation type="journal article" date="2021" name="BMC Biol.">
        <title>Horizontally acquired antibacterial genes associated with adaptive radiation of ladybird beetles.</title>
        <authorList>
            <person name="Li H.S."/>
            <person name="Tang X.F."/>
            <person name="Huang Y.H."/>
            <person name="Xu Z.Y."/>
            <person name="Chen M.L."/>
            <person name="Du X.Y."/>
            <person name="Qiu B.Y."/>
            <person name="Chen P.T."/>
            <person name="Zhang W."/>
            <person name="Slipinski A."/>
            <person name="Escalona H.E."/>
            <person name="Waterhouse R.M."/>
            <person name="Zwick A."/>
            <person name="Pang H."/>
        </authorList>
    </citation>
    <scope>NUCLEOTIDE SEQUENCE [LARGE SCALE GENOMIC DNA]</scope>
    <source>
        <strain evidence="1">SYSU2018</strain>
    </source>
</reference>
<dbReference type="Proteomes" id="UP001516400">
    <property type="component" value="Unassembled WGS sequence"/>
</dbReference>
<organism evidence="1 2">
    <name type="scientific">Cryptolaemus montrouzieri</name>
    <dbReference type="NCBI Taxonomy" id="559131"/>
    <lineage>
        <taxon>Eukaryota</taxon>
        <taxon>Metazoa</taxon>
        <taxon>Ecdysozoa</taxon>
        <taxon>Arthropoda</taxon>
        <taxon>Hexapoda</taxon>
        <taxon>Insecta</taxon>
        <taxon>Pterygota</taxon>
        <taxon>Neoptera</taxon>
        <taxon>Endopterygota</taxon>
        <taxon>Coleoptera</taxon>
        <taxon>Polyphaga</taxon>
        <taxon>Cucujiformia</taxon>
        <taxon>Coccinelloidea</taxon>
        <taxon>Coccinellidae</taxon>
        <taxon>Scymninae</taxon>
        <taxon>Scymnini</taxon>
        <taxon>Cryptolaemus</taxon>
    </lineage>
</organism>
<keyword evidence="2" id="KW-1185">Reference proteome</keyword>
<protein>
    <submittedName>
        <fullName evidence="1">Uncharacterized protein</fullName>
    </submittedName>
</protein>
<comment type="caution">
    <text evidence="1">The sequence shown here is derived from an EMBL/GenBank/DDBJ whole genome shotgun (WGS) entry which is preliminary data.</text>
</comment>
<evidence type="ECO:0000313" key="2">
    <source>
        <dbReference type="Proteomes" id="UP001516400"/>
    </source>
</evidence>
<accession>A0ABD2MIY3</accession>
<evidence type="ECO:0000313" key="1">
    <source>
        <dbReference type="EMBL" id="KAL3266314.1"/>
    </source>
</evidence>
<dbReference type="AlphaFoldDB" id="A0ABD2MIY3"/>
<dbReference type="EMBL" id="JABFTP020000001">
    <property type="protein sequence ID" value="KAL3266314.1"/>
    <property type="molecule type" value="Genomic_DNA"/>
</dbReference>
<gene>
    <name evidence="1" type="ORF">HHI36_010492</name>
</gene>